<sequence>MQRETVIQVPDNLWPVADFFMSGLGGEVNVADEGEMASLITGFMLLYLTVVIFAILAYKFGFAKKLPPLKSLVIYIILIIGTFFLTLIFGLNLPLAESLFIIAVIMGVYRLRLSQERKHNNNKKAEQ</sequence>
<keyword evidence="1" id="KW-0472">Membrane</keyword>
<evidence type="ECO:0000313" key="2">
    <source>
        <dbReference type="EMBL" id="SFM00770.1"/>
    </source>
</evidence>
<accession>A0A1I4MC92</accession>
<feature type="transmembrane region" description="Helical" evidence="1">
    <location>
        <begin position="72"/>
        <end position="89"/>
    </location>
</feature>
<dbReference type="InterPro" id="IPR025620">
    <property type="entry name" value="YlaH"/>
</dbReference>
<name>A0A1I4MC92_9BACI</name>
<dbReference type="EMBL" id="FOTR01000006">
    <property type="protein sequence ID" value="SFM00770.1"/>
    <property type="molecule type" value="Genomic_DNA"/>
</dbReference>
<proteinExistence type="predicted"/>
<protein>
    <submittedName>
        <fullName evidence="2">YlaH-like protein</fullName>
    </submittedName>
</protein>
<keyword evidence="1" id="KW-0812">Transmembrane</keyword>
<evidence type="ECO:0000313" key="3">
    <source>
        <dbReference type="Proteomes" id="UP000198565"/>
    </source>
</evidence>
<dbReference type="Proteomes" id="UP000198565">
    <property type="component" value="Unassembled WGS sequence"/>
</dbReference>
<dbReference type="AlphaFoldDB" id="A0A1I4MC92"/>
<dbReference type="Pfam" id="PF14036">
    <property type="entry name" value="YlaH"/>
    <property type="match status" value="1"/>
</dbReference>
<gene>
    <name evidence="2" type="ORF">SAMN04487943_106159</name>
</gene>
<dbReference type="RefSeq" id="WP_091483976.1">
    <property type="nucleotide sequence ID" value="NZ_FOTR01000006.1"/>
</dbReference>
<evidence type="ECO:0000256" key="1">
    <source>
        <dbReference type="SAM" id="Phobius"/>
    </source>
</evidence>
<dbReference type="STRING" id="334253.SAMN04487943_106159"/>
<feature type="transmembrane region" description="Helical" evidence="1">
    <location>
        <begin position="95"/>
        <end position="113"/>
    </location>
</feature>
<keyword evidence="3" id="KW-1185">Reference proteome</keyword>
<reference evidence="3" key="1">
    <citation type="submission" date="2016-10" db="EMBL/GenBank/DDBJ databases">
        <authorList>
            <person name="Varghese N."/>
            <person name="Submissions S."/>
        </authorList>
    </citation>
    <scope>NUCLEOTIDE SEQUENCE [LARGE SCALE GENOMIC DNA]</scope>
    <source>
        <strain evidence="3">CGMCC 1.4250</strain>
    </source>
</reference>
<feature type="transmembrane region" description="Helical" evidence="1">
    <location>
        <begin position="36"/>
        <end position="60"/>
    </location>
</feature>
<keyword evidence="1" id="KW-1133">Transmembrane helix</keyword>
<organism evidence="2 3">
    <name type="scientific">Gracilibacillus orientalis</name>
    <dbReference type="NCBI Taxonomy" id="334253"/>
    <lineage>
        <taxon>Bacteria</taxon>
        <taxon>Bacillati</taxon>
        <taxon>Bacillota</taxon>
        <taxon>Bacilli</taxon>
        <taxon>Bacillales</taxon>
        <taxon>Bacillaceae</taxon>
        <taxon>Gracilibacillus</taxon>
    </lineage>
</organism>
<dbReference type="OrthoDB" id="2680377at2"/>